<reference evidence="2 3" key="1">
    <citation type="submission" date="2018-06" db="EMBL/GenBank/DDBJ databases">
        <title>Genomic Encyclopedia of Archaeal and Bacterial Type Strains, Phase II (KMG-II): from individual species to whole genera.</title>
        <authorList>
            <person name="Goeker M."/>
        </authorList>
    </citation>
    <scope>NUCLEOTIDE SEQUENCE [LARGE SCALE GENOMIC DNA]</scope>
    <source>
        <strain evidence="2 3">DSM 22011</strain>
    </source>
</reference>
<evidence type="ECO:0000313" key="2">
    <source>
        <dbReference type="EMBL" id="RAK16801.1"/>
    </source>
</evidence>
<keyword evidence="1" id="KW-0560">Oxidoreductase</keyword>
<dbReference type="GO" id="GO:0050660">
    <property type="term" value="F:flavin adenine dinucleotide binding"/>
    <property type="evidence" value="ECO:0007669"/>
    <property type="project" value="TreeGrafter"/>
</dbReference>
<dbReference type="GO" id="GO:0004497">
    <property type="term" value="F:monooxygenase activity"/>
    <property type="evidence" value="ECO:0007669"/>
    <property type="project" value="TreeGrafter"/>
</dbReference>
<dbReference type="EMBL" id="QLMG01000018">
    <property type="protein sequence ID" value="RAK16801.1"/>
    <property type="molecule type" value="Genomic_DNA"/>
</dbReference>
<evidence type="ECO:0000256" key="1">
    <source>
        <dbReference type="ARBA" id="ARBA00023002"/>
    </source>
</evidence>
<protein>
    <recommendedName>
        <fullName evidence="4">Cation diffusion facilitator CzcD-associated flavoprotein CzcO</fullName>
    </recommendedName>
</protein>
<sequence length="485" mass="53317">MQTNDTYSIDGQGLAALEARLAEDLAFLCHPGKGWVPPRDGVTDVVIIGAGMCGMVAWLNLTSGGIHNIRVLDRNPEGYEGPWLNYARMQTLRSPKVLTGPAAGHGALTFQAWFRAQFGAEAWDALDKIPRPQWMDYLRWYRRAVGVPVENNVSVDKVEPQGDLLNLTLGSGEQVLCRKLVFATGRDGTGGPNIPGFVDGLDRGFWAHSADDIDFDALRGKRVAVIGVGASAVDNAAEALEHGAAEVRHLIRRDTMPTVNKMMGIGSFGFTAGFADLPDEWRWRFMQYSFATQTPSPHGSTLRVSRHPNAFFHFGKATTRVEDIGDEIRIHFADGTSHVCDFLILGTGFVIDPMARTEFGDVAGEILLWRDAYTPPESEQSRDLGNFPYLNPDFTFREKTPGAVPWLRHVYCFNYGSSASLGKVSGDIPGVSEGAAWLARSMASTLYSEDISTHWQAMLNYEQPELDGSEWTASDLPQTSKEKVA</sequence>
<dbReference type="InterPro" id="IPR050982">
    <property type="entry name" value="Auxin_biosynth/cation_transpt"/>
</dbReference>
<dbReference type="InterPro" id="IPR036188">
    <property type="entry name" value="FAD/NAD-bd_sf"/>
</dbReference>
<name>A0A327Y8H6_9RHOB</name>
<evidence type="ECO:0008006" key="4">
    <source>
        <dbReference type="Google" id="ProtNLM"/>
    </source>
</evidence>
<comment type="caution">
    <text evidence="2">The sequence shown here is derived from an EMBL/GenBank/DDBJ whole genome shotgun (WGS) entry which is preliminary data.</text>
</comment>
<dbReference type="RefSeq" id="WP_009503618.1">
    <property type="nucleotide sequence ID" value="NZ_LIGK01000012.1"/>
</dbReference>
<evidence type="ECO:0000313" key="3">
    <source>
        <dbReference type="Proteomes" id="UP000249165"/>
    </source>
</evidence>
<dbReference type="PANTHER" id="PTHR43539:SF91">
    <property type="entry name" value="FAD-DEPENDENT URATE HYDROXYLASE"/>
    <property type="match status" value="1"/>
</dbReference>
<dbReference type="AlphaFoldDB" id="A0A327Y8H6"/>
<organism evidence="2 3">
    <name type="scientific">Salipiger aestuarii</name>
    <dbReference type="NCBI Taxonomy" id="568098"/>
    <lineage>
        <taxon>Bacteria</taxon>
        <taxon>Pseudomonadati</taxon>
        <taxon>Pseudomonadota</taxon>
        <taxon>Alphaproteobacteria</taxon>
        <taxon>Rhodobacterales</taxon>
        <taxon>Roseobacteraceae</taxon>
        <taxon>Salipiger</taxon>
    </lineage>
</organism>
<gene>
    <name evidence="2" type="ORF">ATI53_101818</name>
</gene>
<dbReference type="PRINTS" id="PR00411">
    <property type="entry name" value="PNDRDTASEI"/>
</dbReference>
<dbReference type="SUPFAM" id="SSF51905">
    <property type="entry name" value="FAD/NAD(P)-binding domain"/>
    <property type="match status" value="2"/>
</dbReference>
<dbReference type="Pfam" id="PF13738">
    <property type="entry name" value="Pyr_redox_3"/>
    <property type="match status" value="1"/>
</dbReference>
<dbReference type="PANTHER" id="PTHR43539">
    <property type="entry name" value="FLAVIN-BINDING MONOOXYGENASE-LIKE PROTEIN (AFU_ORTHOLOGUE AFUA_4G09220)"/>
    <property type="match status" value="1"/>
</dbReference>
<keyword evidence="3" id="KW-1185">Reference proteome</keyword>
<accession>A0A327Y8H6</accession>
<dbReference type="Gene3D" id="3.50.50.60">
    <property type="entry name" value="FAD/NAD(P)-binding domain"/>
    <property type="match status" value="1"/>
</dbReference>
<proteinExistence type="predicted"/>
<dbReference type="OrthoDB" id="8671611at2"/>
<dbReference type="Proteomes" id="UP000249165">
    <property type="component" value="Unassembled WGS sequence"/>
</dbReference>